<dbReference type="Proteomes" id="UP000253772">
    <property type="component" value="Chromosome c2"/>
</dbReference>
<proteinExistence type="predicted"/>
<sequence length="115" mass="12202">MTPLPTTAAGLLDAIERAGVADEWTVSTDPADPLDLCQKLRRTFRMVSLADAPCAVVVEFGGLFVVCGGADMPLSNLDKPDAVVGLLQSVRDDGRAHRFVHALRELLFDNAAPAA</sequence>
<dbReference type="RefSeq" id="WP_017513766.1">
    <property type="nucleotide sequence ID" value="NZ_CP026544.1"/>
</dbReference>
<organism evidence="1 2">
    <name type="scientific">Cupriavidus metallidurans</name>
    <dbReference type="NCBI Taxonomy" id="119219"/>
    <lineage>
        <taxon>Bacteria</taxon>
        <taxon>Pseudomonadati</taxon>
        <taxon>Pseudomonadota</taxon>
        <taxon>Betaproteobacteria</taxon>
        <taxon>Burkholderiales</taxon>
        <taxon>Burkholderiaceae</taxon>
        <taxon>Cupriavidus</taxon>
    </lineage>
</organism>
<protein>
    <submittedName>
        <fullName evidence="1">Uncharacterized protein</fullName>
    </submittedName>
</protein>
<reference evidence="1 2" key="1">
    <citation type="submission" date="2019-03" db="EMBL/GenBank/DDBJ databases">
        <title>Comparative insights into the high quality Complete genome sequence of highly metal resistant Cupriavidus metallidurans strain BS1 isolated from a gold-copper mine.</title>
        <authorList>
            <person name="Mazhar H.S."/>
            <person name="Rensing C."/>
        </authorList>
    </citation>
    <scope>NUCLEOTIDE SEQUENCE [LARGE SCALE GENOMIC DNA]</scope>
    <source>
        <strain evidence="1 2">BS1</strain>
    </source>
</reference>
<gene>
    <name evidence="1" type="ORF">DDF84_021340</name>
</gene>
<accession>A0A2L0X3F8</accession>
<name>A0A2L0X3F8_9BURK</name>
<dbReference type="AlphaFoldDB" id="A0A2L0X3F8"/>
<evidence type="ECO:0000313" key="2">
    <source>
        <dbReference type="Proteomes" id="UP000253772"/>
    </source>
</evidence>
<dbReference type="EMBL" id="CP037901">
    <property type="protein sequence ID" value="QBP12298.1"/>
    <property type="molecule type" value="Genomic_DNA"/>
</dbReference>
<evidence type="ECO:0000313" key="1">
    <source>
        <dbReference type="EMBL" id="QBP12298.1"/>
    </source>
</evidence>
<dbReference type="OrthoDB" id="9973887at2"/>